<comment type="subcellular location">
    <subcellularLocation>
        <location evidence="1">Membrane</location>
        <topology evidence="1">Multi-pass membrane protein</topology>
    </subcellularLocation>
</comment>
<keyword evidence="5" id="KW-0716">Sensory transduction</keyword>
<dbReference type="SMART" id="SM00320">
    <property type="entry name" value="WD40"/>
    <property type="match status" value="3"/>
</dbReference>
<evidence type="ECO:0000256" key="3">
    <source>
        <dbReference type="ARBA" id="ARBA00022543"/>
    </source>
</evidence>
<sequence length="602" mass="65764">VNVKCIDGSTTKLEVRSDLSGAELKELISKKLEVPPEKQRLIFRGRVFKDDDIVGSHITENGQTLHMARAFLPGMMGTRPESNAPMVPRWLVILYYWPFSWARGRTDSDGRATGSFPICHHAQCRTAGPWAAARLPLQLSRLRCKRWPSAAACCCWWRSCSWRGSCSWSYATYGNANASASDAASRRDAFTVASKDGGDYEVKLTGAPFNDGYRYVAFTVASKDGGDYEVKLTGAPFNDGYRYVDWLLTVPLLLIELILVMKLPQAETVSLSWKLGLASALMVALGYPGEIQEAFTVASKDGGDYEAETVSLSWKLGLASALMVALGYPGEIQEAFTVASKDGGDYEAETVSLSWKLGLASALMVALGYPGEIQEAVFGVLIWALAAEKSAVEESGKLLPNSEKSAVEESGKLLPNSEKSAVEESGKLLPNCQGERSVWAVSLDPVWAVSLDPEGRKAVSGSVDRHLMIWDLRSGTVVRAMLQHHKPISGVKVDWLTSQAMTCSGDRSLLLWDLEACEPLQKFEKHPGSVWSMDVDWVGRRMVTGSGPGDNSVFLWDFSDGFLEKEITGHEGSVWAVSVDWESAHKAVERAAGIGIIKEDDD</sequence>
<dbReference type="GO" id="GO:0007602">
    <property type="term" value="P:phototransduction"/>
    <property type="evidence" value="ECO:0007669"/>
    <property type="project" value="UniProtKB-KW"/>
</dbReference>
<evidence type="ECO:0000313" key="16">
    <source>
        <dbReference type="Proteomes" id="UP000654075"/>
    </source>
</evidence>
<evidence type="ECO:0000256" key="9">
    <source>
        <dbReference type="ARBA" id="ARBA00022989"/>
    </source>
</evidence>
<reference evidence="15" key="1">
    <citation type="submission" date="2021-02" db="EMBL/GenBank/DDBJ databases">
        <authorList>
            <person name="Dougan E. K."/>
            <person name="Rhodes N."/>
            <person name="Thang M."/>
            <person name="Chan C."/>
        </authorList>
    </citation>
    <scope>NUCLEOTIDE SEQUENCE</scope>
</reference>
<keyword evidence="16" id="KW-1185">Reference proteome</keyword>
<dbReference type="Pfam" id="PF00240">
    <property type="entry name" value="ubiquitin"/>
    <property type="match status" value="1"/>
</dbReference>
<keyword evidence="9" id="KW-1133">Transmembrane helix</keyword>
<dbReference type="AlphaFoldDB" id="A0A813G855"/>
<dbReference type="GO" id="GO:0005216">
    <property type="term" value="F:monoatomic ion channel activity"/>
    <property type="evidence" value="ECO:0007669"/>
    <property type="project" value="InterPro"/>
</dbReference>
<keyword evidence="11" id="KW-0472">Membrane</keyword>
<dbReference type="Gene3D" id="2.130.10.10">
    <property type="entry name" value="YVTN repeat-like/Quinoprotein amine dehydrogenase"/>
    <property type="match status" value="1"/>
</dbReference>
<proteinExistence type="inferred from homology"/>
<accession>A0A813G855</accession>
<evidence type="ECO:0000256" key="13">
    <source>
        <dbReference type="PROSITE-ProRule" id="PRU00221"/>
    </source>
</evidence>
<dbReference type="PROSITE" id="PS00299">
    <property type="entry name" value="UBIQUITIN_1"/>
    <property type="match status" value="1"/>
</dbReference>
<dbReference type="SUPFAM" id="SSF54236">
    <property type="entry name" value="Ubiquitin-like"/>
    <property type="match status" value="1"/>
</dbReference>
<comment type="caution">
    <text evidence="15">The sequence shown here is derived from an EMBL/GenBank/DDBJ whole genome shotgun (WGS) entry which is preliminary data.</text>
</comment>
<dbReference type="InterPro" id="IPR019954">
    <property type="entry name" value="Ubiquitin_CS"/>
</dbReference>
<feature type="domain" description="Ubiquitin-like" evidence="14">
    <location>
        <begin position="1"/>
        <end position="74"/>
    </location>
</feature>
<dbReference type="PROSITE" id="PS00950">
    <property type="entry name" value="BACTERIAL_OPSIN_1"/>
    <property type="match status" value="1"/>
</dbReference>
<dbReference type="Gene3D" id="1.20.1070.10">
    <property type="entry name" value="Rhodopsin 7-helix transmembrane proteins"/>
    <property type="match status" value="1"/>
</dbReference>
<dbReference type="InterPro" id="IPR036322">
    <property type="entry name" value="WD40_repeat_dom_sf"/>
</dbReference>
<evidence type="ECO:0000256" key="7">
    <source>
        <dbReference type="ARBA" id="ARBA00022737"/>
    </source>
</evidence>
<evidence type="ECO:0000256" key="12">
    <source>
        <dbReference type="ARBA" id="ARBA00023170"/>
    </source>
</evidence>
<evidence type="ECO:0000256" key="4">
    <source>
        <dbReference type="ARBA" id="ARBA00022574"/>
    </source>
</evidence>
<dbReference type="Pfam" id="PF00400">
    <property type="entry name" value="WD40"/>
    <property type="match status" value="2"/>
</dbReference>
<dbReference type="Proteomes" id="UP000654075">
    <property type="component" value="Unassembled WGS sequence"/>
</dbReference>
<keyword evidence="12" id="KW-0675">Receptor</keyword>
<evidence type="ECO:0000256" key="8">
    <source>
        <dbReference type="ARBA" id="ARBA00022925"/>
    </source>
</evidence>
<evidence type="ECO:0000256" key="10">
    <source>
        <dbReference type="ARBA" id="ARBA00022991"/>
    </source>
</evidence>
<dbReference type="InterPro" id="IPR019775">
    <property type="entry name" value="WD40_repeat_CS"/>
</dbReference>
<evidence type="ECO:0000256" key="1">
    <source>
        <dbReference type="ARBA" id="ARBA00004141"/>
    </source>
</evidence>
<dbReference type="PROSITE" id="PS00678">
    <property type="entry name" value="WD_REPEATS_1"/>
    <property type="match status" value="1"/>
</dbReference>
<dbReference type="Gene3D" id="3.10.20.90">
    <property type="entry name" value="Phosphatidylinositol 3-kinase Catalytic Subunit, Chain A, domain 1"/>
    <property type="match status" value="1"/>
</dbReference>
<dbReference type="EMBL" id="CAJNNV010028128">
    <property type="protein sequence ID" value="CAE8623191.1"/>
    <property type="molecule type" value="Genomic_DNA"/>
</dbReference>
<dbReference type="OrthoDB" id="267397at2759"/>
<keyword evidence="8" id="KW-0681">Retinal protein</keyword>
<keyword evidence="3" id="KW-0600">Photoreceptor protein</keyword>
<keyword evidence="6" id="KW-0812">Transmembrane</keyword>
<feature type="repeat" description="WD" evidence="13">
    <location>
        <begin position="446"/>
        <end position="480"/>
    </location>
</feature>
<keyword evidence="7" id="KW-0677">Repeat</keyword>
<dbReference type="PANTHER" id="PTHR19848:SF8">
    <property type="entry name" value="F-BOX AND WD REPEAT DOMAIN CONTAINING 7"/>
    <property type="match status" value="1"/>
</dbReference>
<dbReference type="InterPro" id="IPR015943">
    <property type="entry name" value="WD40/YVTN_repeat-like_dom_sf"/>
</dbReference>
<dbReference type="PROSITE" id="PS50082">
    <property type="entry name" value="WD_REPEATS_2"/>
    <property type="match status" value="1"/>
</dbReference>
<evidence type="ECO:0000256" key="11">
    <source>
        <dbReference type="ARBA" id="ARBA00023136"/>
    </source>
</evidence>
<dbReference type="InterPro" id="IPR018229">
    <property type="entry name" value="Rhodopsin_retinal_BS"/>
</dbReference>
<evidence type="ECO:0000256" key="5">
    <source>
        <dbReference type="ARBA" id="ARBA00022606"/>
    </source>
</evidence>
<dbReference type="Pfam" id="PF01036">
    <property type="entry name" value="Bac_rhodopsin"/>
    <property type="match status" value="1"/>
</dbReference>
<dbReference type="InterPro" id="IPR001680">
    <property type="entry name" value="WD40_rpt"/>
</dbReference>
<evidence type="ECO:0000256" key="6">
    <source>
        <dbReference type="ARBA" id="ARBA00022692"/>
    </source>
</evidence>
<dbReference type="PROSITE" id="PS50053">
    <property type="entry name" value="UBIQUITIN_2"/>
    <property type="match status" value="1"/>
</dbReference>
<dbReference type="InterPro" id="IPR001425">
    <property type="entry name" value="Arc/bac/fun_rhodopsins"/>
</dbReference>
<dbReference type="GO" id="GO:0016020">
    <property type="term" value="C:membrane"/>
    <property type="evidence" value="ECO:0007669"/>
    <property type="project" value="UniProtKB-SubCell"/>
</dbReference>
<gene>
    <name evidence="15" type="ORF">PGLA1383_LOCUS40487</name>
</gene>
<evidence type="ECO:0000256" key="2">
    <source>
        <dbReference type="ARBA" id="ARBA00008130"/>
    </source>
</evidence>
<evidence type="ECO:0000259" key="14">
    <source>
        <dbReference type="PROSITE" id="PS50053"/>
    </source>
</evidence>
<dbReference type="SUPFAM" id="SSF50978">
    <property type="entry name" value="WD40 repeat-like"/>
    <property type="match status" value="1"/>
</dbReference>
<dbReference type="SMART" id="SM00213">
    <property type="entry name" value="UBQ"/>
    <property type="match status" value="1"/>
</dbReference>
<dbReference type="InterPro" id="IPR029071">
    <property type="entry name" value="Ubiquitin-like_domsf"/>
</dbReference>
<dbReference type="GO" id="GO:0009881">
    <property type="term" value="F:photoreceptor activity"/>
    <property type="evidence" value="ECO:0007669"/>
    <property type="project" value="UniProtKB-KW"/>
</dbReference>
<feature type="non-terminal residue" evidence="15">
    <location>
        <position position="1"/>
    </location>
</feature>
<keyword evidence="4 13" id="KW-0853">WD repeat</keyword>
<comment type="similarity">
    <text evidence="2">Belongs to the archaeal/bacterial/fungal opsin family.</text>
</comment>
<dbReference type="SUPFAM" id="SSF81321">
    <property type="entry name" value="Family A G protein-coupled receptor-like"/>
    <property type="match status" value="1"/>
</dbReference>
<protein>
    <recommendedName>
        <fullName evidence="14">Ubiquitin-like domain-containing protein</fullName>
    </recommendedName>
</protein>
<keyword evidence="10" id="KW-0157">Chromophore</keyword>
<name>A0A813G855_POLGL</name>
<dbReference type="PANTHER" id="PTHR19848">
    <property type="entry name" value="WD40 REPEAT PROTEIN"/>
    <property type="match status" value="1"/>
</dbReference>
<evidence type="ECO:0000313" key="15">
    <source>
        <dbReference type="EMBL" id="CAE8623191.1"/>
    </source>
</evidence>
<dbReference type="InterPro" id="IPR000626">
    <property type="entry name" value="Ubiquitin-like_dom"/>
</dbReference>
<organism evidence="15 16">
    <name type="scientific">Polarella glacialis</name>
    <name type="common">Dinoflagellate</name>
    <dbReference type="NCBI Taxonomy" id="89957"/>
    <lineage>
        <taxon>Eukaryota</taxon>
        <taxon>Sar</taxon>
        <taxon>Alveolata</taxon>
        <taxon>Dinophyceae</taxon>
        <taxon>Suessiales</taxon>
        <taxon>Suessiaceae</taxon>
        <taxon>Polarella</taxon>
    </lineage>
</organism>